<gene>
    <name evidence="3" type="ORF">C7380_106131</name>
</gene>
<feature type="domain" description="HTH merR-type" evidence="2">
    <location>
        <begin position="1"/>
        <end position="71"/>
    </location>
</feature>
<dbReference type="PANTHER" id="PTHR30204">
    <property type="entry name" value="REDOX-CYCLING DRUG-SENSING TRANSCRIPTIONAL ACTIVATOR SOXR"/>
    <property type="match status" value="1"/>
</dbReference>
<dbReference type="CDD" id="cd01109">
    <property type="entry name" value="HTH_YyaN"/>
    <property type="match status" value="1"/>
</dbReference>
<dbReference type="PRINTS" id="PR00040">
    <property type="entry name" value="HTHMERR"/>
</dbReference>
<name>A0AA45C7H9_9BACT</name>
<dbReference type="PANTHER" id="PTHR30204:SF83">
    <property type="entry name" value="TRANSCRIPTIONAL REGULATOR, MERR FAMILY"/>
    <property type="match status" value="1"/>
</dbReference>
<protein>
    <submittedName>
        <fullName evidence="3">DNA-binding transcriptional MerR regulator</fullName>
    </submittedName>
</protein>
<reference evidence="3 4" key="1">
    <citation type="submission" date="2018-05" db="EMBL/GenBank/DDBJ databases">
        <title>Genomic Encyclopedia of Type Strains, Phase IV (KMG-IV): sequencing the most valuable type-strain genomes for metagenomic binning, comparative biology and taxonomic classification.</title>
        <authorList>
            <person name="Goeker M."/>
        </authorList>
    </citation>
    <scope>NUCLEOTIDE SEQUENCE [LARGE SCALE GENOMIC DNA]</scope>
    <source>
        <strain evidence="3 4">DSM 24906</strain>
    </source>
</reference>
<dbReference type="EMBL" id="QGGI01000006">
    <property type="protein sequence ID" value="PWJ95323.1"/>
    <property type="molecule type" value="Genomic_DNA"/>
</dbReference>
<comment type="caution">
    <text evidence="3">The sequence shown here is derived from an EMBL/GenBank/DDBJ whole genome shotgun (WGS) entry which is preliminary data.</text>
</comment>
<organism evidence="3 4">
    <name type="scientific">Oceanotoga teriensis</name>
    <dbReference type="NCBI Taxonomy" id="515440"/>
    <lineage>
        <taxon>Bacteria</taxon>
        <taxon>Thermotogati</taxon>
        <taxon>Thermotogota</taxon>
        <taxon>Thermotogae</taxon>
        <taxon>Petrotogales</taxon>
        <taxon>Petrotogaceae</taxon>
        <taxon>Oceanotoga</taxon>
    </lineage>
</organism>
<dbReference type="GO" id="GO:0003700">
    <property type="term" value="F:DNA-binding transcription factor activity"/>
    <property type="evidence" value="ECO:0007669"/>
    <property type="project" value="InterPro"/>
</dbReference>
<keyword evidence="4" id="KW-1185">Reference proteome</keyword>
<dbReference type="GO" id="GO:0003677">
    <property type="term" value="F:DNA binding"/>
    <property type="evidence" value="ECO:0007669"/>
    <property type="project" value="UniProtKB-KW"/>
</dbReference>
<dbReference type="InterPro" id="IPR000551">
    <property type="entry name" value="MerR-type_HTH_dom"/>
</dbReference>
<dbReference type="InterPro" id="IPR047057">
    <property type="entry name" value="MerR_fam"/>
</dbReference>
<keyword evidence="1 3" id="KW-0238">DNA-binding</keyword>
<proteinExistence type="predicted"/>
<dbReference type="InterPro" id="IPR009061">
    <property type="entry name" value="DNA-bd_dom_put_sf"/>
</dbReference>
<sequence length="147" mass="17161">MIYTVGEIAKQMGVSASTLRYYDKEGLLPFVERSKGGIRMFKDEDLPWLNIIECLKKTGMSIKDIKVFIDYSMEGDSKIDERLDIISSQRNIVDNKIKEFQDMLDMLNYKTWFYETSKKAGTCAIHKDDTDNLDNIPKKFHKFIVKK</sequence>
<dbReference type="Gene3D" id="1.10.1660.10">
    <property type="match status" value="1"/>
</dbReference>
<dbReference type="Proteomes" id="UP000245921">
    <property type="component" value="Unassembled WGS sequence"/>
</dbReference>
<evidence type="ECO:0000256" key="1">
    <source>
        <dbReference type="ARBA" id="ARBA00023125"/>
    </source>
</evidence>
<dbReference type="SUPFAM" id="SSF46955">
    <property type="entry name" value="Putative DNA-binding domain"/>
    <property type="match status" value="1"/>
</dbReference>
<dbReference type="Pfam" id="PF13411">
    <property type="entry name" value="MerR_1"/>
    <property type="match status" value="1"/>
</dbReference>
<dbReference type="PROSITE" id="PS50937">
    <property type="entry name" value="HTH_MERR_2"/>
    <property type="match status" value="1"/>
</dbReference>
<evidence type="ECO:0000259" key="2">
    <source>
        <dbReference type="PROSITE" id="PS50937"/>
    </source>
</evidence>
<accession>A0AA45C7H9</accession>
<evidence type="ECO:0000313" key="4">
    <source>
        <dbReference type="Proteomes" id="UP000245921"/>
    </source>
</evidence>
<dbReference type="AlphaFoldDB" id="A0AA45C7H9"/>
<dbReference type="RefSeq" id="WP_109604569.1">
    <property type="nucleotide sequence ID" value="NZ_QGGI01000006.1"/>
</dbReference>
<evidence type="ECO:0000313" key="3">
    <source>
        <dbReference type="EMBL" id="PWJ95323.1"/>
    </source>
</evidence>
<dbReference type="SMART" id="SM00422">
    <property type="entry name" value="HTH_MERR"/>
    <property type="match status" value="1"/>
</dbReference>